<evidence type="ECO:0000256" key="8">
    <source>
        <dbReference type="PIRNR" id="PIRNR006515"/>
    </source>
</evidence>
<evidence type="ECO:0000313" key="12">
    <source>
        <dbReference type="Proteomes" id="UP001141327"/>
    </source>
</evidence>
<keyword evidence="5 8" id="KW-0694">RNA-binding</keyword>
<keyword evidence="4 8" id="KW-0698">rRNA processing</keyword>
<dbReference type="Proteomes" id="UP001141327">
    <property type="component" value="Unassembled WGS sequence"/>
</dbReference>
<evidence type="ECO:0000256" key="7">
    <source>
        <dbReference type="ARBA" id="ARBA00023274"/>
    </source>
</evidence>
<dbReference type="PIRSF" id="PIRSF006515">
    <property type="entry name" value="KRR1"/>
    <property type="match status" value="1"/>
</dbReference>
<dbReference type="SMART" id="SM00322">
    <property type="entry name" value="KH"/>
    <property type="match status" value="1"/>
</dbReference>
<dbReference type="InterPro" id="IPR048548">
    <property type="entry name" value="KRR1-like_KH2"/>
</dbReference>
<keyword evidence="12" id="KW-1185">Reference proteome</keyword>
<feature type="compositionally biased region" description="Low complexity" evidence="9">
    <location>
        <begin position="259"/>
        <end position="270"/>
    </location>
</feature>
<comment type="similarity">
    <text evidence="2 8">Belongs to the KRR1 family.</text>
</comment>
<dbReference type="PANTHER" id="PTHR12581:SF0">
    <property type="entry name" value="KRR1 SMALL SUBUNIT PROCESSOME COMPONENT HOMOLOG"/>
    <property type="match status" value="1"/>
</dbReference>
<feature type="compositionally biased region" description="Basic residues" evidence="9">
    <location>
        <begin position="397"/>
        <end position="406"/>
    </location>
</feature>
<dbReference type="Gene3D" id="3.30.1370.10">
    <property type="entry name" value="K Homology domain, type 1"/>
    <property type="match status" value="2"/>
</dbReference>
<feature type="region of interest" description="Disordered" evidence="9">
    <location>
        <begin position="1"/>
        <end position="41"/>
    </location>
</feature>
<comment type="function">
    <text evidence="8">Required for 40S ribosome biogenesis. Involved in nucleolar processing of pre-18S ribosomal RNA and ribosome assembly.</text>
</comment>
<evidence type="ECO:0000256" key="3">
    <source>
        <dbReference type="ARBA" id="ARBA00022517"/>
    </source>
</evidence>
<dbReference type="InterPro" id="IPR024166">
    <property type="entry name" value="rRNA_assembly_KRR1"/>
</dbReference>
<dbReference type="InterPro" id="IPR048549">
    <property type="entry name" value="KRR1-like_KH2_euk"/>
</dbReference>
<dbReference type="Pfam" id="PF21800">
    <property type="entry name" value="KH_KRR1_2nd"/>
    <property type="match status" value="1"/>
</dbReference>
<comment type="subunit">
    <text evidence="8">Component of the ribosomal small subunit (SSU) processome.</text>
</comment>
<evidence type="ECO:0000256" key="4">
    <source>
        <dbReference type="ARBA" id="ARBA00022552"/>
    </source>
</evidence>
<name>A0ABQ8UPA3_9EUKA</name>
<feature type="region of interest" description="Disordered" evidence="9">
    <location>
        <begin position="259"/>
        <end position="295"/>
    </location>
</feature>
<evidence type="ECO:0000256" key="5">
    <source>
        <dbReference type="ARBA" id="ARBA00022884"/>
    </source>
</evidence>
<dbReference type="Pfam" id="PF17903">
    <property type="entry name" value="KH_KRR1_1st"/>
    <property type="match status" value="1"/>
</dbReference>
<dbReference type="InterPro" id="IPR041174">
    <property type="entry name" value="KRR1-like_KH1"/>
</dbReference>
<dbReference type="EMBL" id="JAPMOS010000014">
    <property type="protein sequence ID" value="KAJ4460282.1"/>
    <property type="molecule type" value="Genomic_DNA"/>
</dbReference>
<dbReference type="CDD" id="cd22393">
    <property type="entry name" value="KH-I_KRR1_rpt1"/>
    <property type="match status" value="1"/>
</dbReference>
<dbReference type="InterPro" id="IPR004087">
    <property type="entry name" value="KH_dom"/>
</dbReference>
<feature type="compositionally biased region" description="Basic and acidic residues" evidence="9">
    <location>
        <begin position="28"/>
        <end position="41"/>
    </location>
</feature>
<feature type="compositionally biased region" description="Low complexity" evidence="9">
    <location>
        <begin position="344"/>
        <end position="359"/>
    </location>
</feature>
<keyword evidence="7 8" id="KW-0687">Ribonucleoprotein</keyword>
<organism evidence="11 12">
    <name type="scientific">Paratrimastix pyriformis</name>
    <dbReference type="NCBI Taxonomy" id="342808"/>
    <lineage>
        <taxon>Eukaryota</taxon>
        <taxon>Metamonada</taxon>
        <taxon>Preaxostyla</taxon>
        <taxon>Paratrimastigidae</taxon>
        <taxon>Paratrimastix</taxon>
    </lineage>
</organism>
<feature type="compositionally biased region" description="Basic and acidic residues" evidence="9">
    <location>
        <begin position="316"/>
        <end position="337"/>
    </location>
</feature>
<dbReference type="PANTHER" id="PTHR12581">
    <property type="entry name" value="HIV-1 REV BINDING PROTEIN 2, 3"/>
    <property type="match status" value="1"/>
</dbReference>
<keyword evidence="3 8" id="KW-0690">Ribosome biogenesis</keyword>
<evidence type="ECO:0000256" key="1">
    <source>
        <dbReference type="ARBA" id="ARBA00004604"/>
    </source>
</evidence>
<dbReference type="InterPro" id="IPR048550">
    <property type="entry name" value="KRR1-like_KH1_euk"/>
</dbReference>
<proteinExistence type="inferred from homology"/>
<comment type="caution">
    <text evidence="11">The sequence shown here is derived from an EMBL/GenBank/DDBJ whole genome shotgun (WGS) entry which is preliminary data.</text>
</comment>
<evidence type="ECO:0000313" key="11">
    <source>
        <dbReference type="EMBL" id="KAJ4460282.1"/>
    </source>
</evidence>
<accession>A0ABQ8UPA3</accession>
<keyword evidence="6 8" id="KW-0539">Nucleus</keyword>
<dbReference type="SUPFAM" id="SSF54791">
    <property type="entry name" value="Eukaryotic type KH-domain (KH-domain type I)"/>
    <property type="match status" value="1"/>
</dbReference>
<reference evidence="11" key="1">
    <citation type="journal article" date="2022" name="bioRxiv">
        <title>Genomics of Preaxostyla Flagellates Illuminates Evolutionary Transitions and the Path Towards Mitochondrial Loss.</title>
        <authorList>
            <person name="Novak L.V.F."/>
            <person name="Treitli S.C."/>
            <person name="Pyrih J."/>
            <person name="Halakuc P."/>
            <person name="Pipaliya S.V."/>
            <person name="Vacek V."/>
            <person name="Brzon O."/>
            <person name="Soukal P."/>
            <person name="Eme L."/>
            <person name="Dacks J.B."/>
            <person name="Karnkowska A."/>
            <person name="Elias M."/>
            <person name="Hampl V."/>
        </authorList>
    </citation>
    <scope>NUCLEOTIDE SEQUENCE</scope>
    <source>
        <strain evidence="11">RCP-MX</strain>
    </source>
</reference>
<sequence>MEEREAEEKEPQEEGAEEKPKKQRYRKDKPWDTDDVDHWKVEPFKPEDNPSHLLEESSFATLFPQYRELYLRQSWPRVTKILGEYGIACELNCIEGSITVKTTRKTWDPFIIIKARDMVKLLARSVPVEQAQRVLQDDIQCDIIKIGGFTHNKERFVKRRQRLIGPNGATLKAIELLTGCYVMVQGTTVSAIGTFQGIKQVRKIVEEAMQNIHPIYNIKTLMIRRELSKDPQLAGENWDRFLPHFKKINMRKQRAQAELAAAQAEVAPGAPGAPPKPKKEKKPYTPFPPAPVERQEDKMIASGEYFLSAAQKKAKEIAERRKRHEEKEQVKAKKRAEAFVPPKEATTPVAATERAAAAPSLHDLTQSLIQRNNERTQRKHPRAEKTATDFVADASTKRSRQSKKPE</sequence>
<comment type="subcellular location">
    <subcellularLocation>
        <location evidence="1 8">Nucleus</location>
        <location evidence="1 8">Nucleolus</location>
    </subcellularLocation>
</comment>
<feature type="domain" description="K Homology" evidence="10">
    <location>
        <begin position="140"/>
        <end position="210"/>
    </location>
</feature>
<dbReference type="CDD" id="cd22394">
    <property type="entry name" value="KH-I_KRR1_rpt2"/>
    <property type="match status" value="1"/>
</dbReference>
<dbReference type="InterPro" id="IPR036612">
    <property type="entry name" value="KH_dom_type_1_sf"/>
</dbReference>
<evidence type="ECO:0000256" key="2">
    <source>
        <dbReference type="ARBA" id="ARBA00009344"/>
    </source>
</evidence>
<evidence type="ECO:0000256" key="9">
    <source>
        <dbReference type="SAM" id="MobiDB-lite"/>
    </source>
</evidence>
<evidence type="ECO:0000256" key="6">
    <source>
        <dbReference type="ARBA" id="ARBA00023242"/>
    </source>
</evidence>
<evidence type="ECO:0000259" key="10">
    <source>
        <dbReference type="SMART" id="SM00322"/>
    </source>
</evidence>
<protein>
    <recommendedName>
        <fullName evidence="8">KRR1 small subunit processome component</fullName>
    </recommendedName>
    <alternativeName>
        <fullName evidence="8">KRR-R motif-containing protein 1</fullName>
    </alternativeName>
</protein>
<gene>
    <name evidence="11" type="ORF">PAPYR_3684</name>
</gene>
<feature type="region of interest" description="Disordered" evidence="9">
    <location>
        <begin position="316"/>
        <end position="406"/>
    </location>
</feature>